<dbReference type="RefSeq" id="WP_206655852.1">
    <property type="nucleotide sequence ID" value="NZ_CP071182.1"/>
</dbReference>
<dbReference type="InterPro" id="IPR013325">
    <property type="entry name" value="RNA_pol_sigma_r2"/>
</dbReference>
<dbReference type="GO" id="GO:0006352">
    <property type="term" value="P:DNA-templated transcription initiation"/>
    <property type="evidence" value="ECO:0007669"/>
    <property type="project" value="InterPro"/>
</dbReference>
<keyword evidence="10" id="KW-1185">Reference proteome</keyword>
<organism evidence="9 10">
    <name type="scientific">Alicyclobacillus mengziensis</name>
    <dbReference type="NCBI Taxonomy" id="2931921"/>
    <lineage>
        <taxon>Bacteria</taxon>
        <taxon>Bacillati</taxon>
        <taxon>Bacillota</taxon>
        <taxon>Bacilli</taxon>
        <taxon>Bacillales</taxon>
        <taxon>Alicyclobacillaceae</taxon>
        <taxon>Alicyclobacillus</taxon>
    </lineage>
</organism>
<dbReference type="InterPro" id="IPR014284">
    <property type="entry name" value="RNA_pol_sigma-70_dom"/>
</dbReference>
<sequence>MTEDDILLIRLAKRGNPDAFARIVANYKDFVYRTAYGVLHHKTDAEDVTQETFIKVYQSLRSLRDEHNFPAWLARITARNALDWRQRHWKHRSEPLEDNQVTSGVNPHHQTDVRMEVEHAMQQLGDDYRTILVLRELYGFSYEELAEILALPVGTVRSRLHYARMQLREQLQQEGRG</sequence>
<dbReference type="InterPro" id="IPR036388">
    <property type="entry name" value="WH-like_DNA-bd_sf"/>
</dbReference>
<dbReference type="Gene3D" id="1.10.10.10">
    <property type="entry name" value="Winged helix-like DNA-binding domain superfamily/Winged helix DNA-binding domain"/>
    <property type="match status" value="1"/>
</dbReference>
<dbReference type="NCBIfam" id="TIGR02937">
    <property type="entry name" value="sigma70-ECF"/>
    <property type="match status" value="1"/>
</dbReference>
<feature type="domain" description="RNA polymerase sigma factor 70 region 4 type 2" evidence="8">
    <location>
        <begin position="115"/>
        <end position="167"/>
    </location>
</feature>
<keyword evidence="3 6" id="KW-0731">Sigma factor</keyword>
<dbReference type="Gene3D" id="1.10.1740.10">
    <property type="match status" value="1"/>
</dbReference>
<dbReference type="InterPro" id="IPR013249">
    <property type="entry name" value="RNA_pol_sigma70_r4_t2"/>
</dbReference>
<dbReference type="GO" id="GO:0006950">
    <property type="term" value="P:response to stress"/>
    <property type="evidence" value="ECO:0007669"/>
    <property type="project" value="UniProtKB-ARBA"/>
</dbReference>
<dbReference type="InterPro" id="IPR013324">
    <property type="entry name" value="RNA_pol_sigma_r3/r4-like"/>
</dbReference>
<dbReference type="InterPro" id="IPR039425">
    <property type="entry name" value="RNA_pol_sigma-70-like"/>
</dbReference>
<evidence type="ECO:0000256" key="5">
    <source>
        <dbReference type="ARBA" id="ARBA00023163"/>
    </source>
</evidence>
<evidence type="ECO:0000313" key="9">
    <source>
        <dbReference type="EMBL" id="QSO46483.1"/>
    </source>
</evidence>
<name>A0A9X7VWQ8_9BACL</name>
<dbReference type="InterPro" id="IPR000838">
    <property type="entry name" value="RNA_pol_sigma70_ECF_CS"/>
</dbReference>
<evidence type="ECO:0000256" key="6">
    <source>
        <dbReference type="RuleBase" id="RU000716"/>
    </source>
</evidence>
<proteinExistence type="inferred from homology"/>
<evidence type="ECO:0000256" key="3">
    <source>
        <dbReference type="ARBA" id="ARBA00023082"/>
    </source>
</evidence>
<gene>
    <name evidence="9" type="ORF">JZ786_18735</name>
</gene>
<reference evidence="9 10" key="1">
    <citation type="submission" date="2021-02" db="EMBL/GenBank/DDBJ databases">
        <title>Alicyclobacillus curvatus sp. nov. and Alicyclobacillus mengziensis sp. nov., two acidophilic bacteria isolated from acid mine drainage.</title>
        <authorList>
            <person name="Huang Y."/>
        </authorList>
    </citation>
    <scope>NUCLEOTIDE SEQUENCE [LARGE SCALE GENOMIC DNA]</scope>
    <source>
        <strain evidence="9 10">S30H14</strain>
    </source>
</reference>
<dbReference type="KEGG" id="afx:JZ786_18735"/>
<dbReference type="CDD" id="cd06171">
    <property type="entry name" value="Sigma70_r4"/>
    <property type="match status" value="1"/>
</dbReference>
<dbReference type="Pfam" id="PF04542">
    <property type="entry name" value="Sigma70_r2"/>
    <property type="match status" value="1"/>
</dbReference>
<dbReference type="AlphaFoldDB" id="A0A9X7VWQ8"/>
<evidence type="ECO:0000256" key="2">
    <source>
        <dbReference type="ARBA" id="ARBA00023015"/>
    </source>
</evidence>
<keyword evidence="5 6" id="KW-0804">Transcription</keyword>
<evidence type="ECO:0000256" key="4">
    <source>
        <dbReference type="ARBA" id="ARBA00023125"/>
    </source>
</evidence>
<dbReference type="SUPFAM" id="SSF88659">
    <property type="entry name" value="Sigma3 and sigma4 domains of RNA polymerase sigma factors"/>
    <property type="match status" value="1"/>
</dbReference>
<dbReference type="InterPro" id="IPR007627">
    <property type="entry name" value="RNA_pol_sigma70_r2"/>
</dbReference>
<evidence type="ECO:0000259" key="7">
    <source>
        <dbReference type="Pfam" id="PF04542"/>
    </source>
</evidence>
<dbReference type="PANTHER" id="PTHR43133:SF51">
    <property type="entry name" value="RNA POLYMERASE SIGMA FACTOR"/>
    <property type="match status" value="1"/>
</dbReference>
<dbReference type="SUPFAM" id="SSF88946">
    <property type="entry name" value="Sigma2 domain of RNA polymerase sigma factors"/>
    <property type="match status" value="1"/>
</dbReference>
<evidence type="ECO:0000259" key="8">
    <source>
        <dbReference type="Pfam" id="PF08281"/>
    </source>
</evidence>
<dbReference type="Pfam" id="PF08281">
    <property type="entry name" value="Sigma70_r4_2"/>
    <property type="match status" value="1"/>
</dbReference>
<dbReference type="GO" id="GO:0016987">
    <property type="term" value="F:sigma factor activity"/>
    <property type="evidence" value="ECO:0007669"/>
    <property type="project" value="UniProtKB-KW"/>
</dbReference>
<dbReference type="PANTHER" id="PTHR43133">
    <property type="entry name" value="RNA POLYMERASE ECF-TYPE SIGMA FACTO"/>
    <property type="match status" value="1"/>
</dbReference>
<keyword evidence="2 6" id="KW-0805">Transcription regulation</keyword>
<accession>A0A9X7VWQ8</accession>
<dbReference type="PROSITE" id="PS01063">
    <property type="entry name" value="SIGMA70_ECF"/>
    <property type="match status" value="1"/>
</dbReference>
<comment type="similarity">
    <text evidence="1 6">Belongs to the sigma-70 factor family. ECF subfamily.</text>
</comment>
<dbReference type="GO" id="GO:0003677">
    <property type="term" value="F:DNA binding"/>
    <property type="evidence" value="ECO:0007669"/>
    <property type="project" value="UniProtKB-KW"/>
</dbReference>
<dbReference type="EMBL" id="CP071182">
    <property type="protein sequence ID" value="QSO46483.1"/>
    <property type="molecule type" value="Genomic_DNA"/>
</dbReference>
<protein>
    <recommendedName>
        <fullName evidence="6">RNA polymerase sigma factor</fullName>
    </recommendedName>
</protein>
<feature type="domain" description="RNA polymerase sigma-70 region 2" evidence="7">
    <location>
        <begin position="24"/>
        <end position="90"/>
    </location>
</feature>
<evidence type="ECO:0000256" key="1">
    <source>
        <dbReference type="ARBA" id="ARBA00010641"/>
    </source>
</evidence>
<keyword evidence="4 6" id="KW-0238">DNA-binding</keyword>
<dbReference type="Proteomes" id="UP000663505">
    <property type="component" value="Chromosome"/>
</dbReference>
<evidence type="ECO:0000313" key="10">
    <source>
        <dbReference type="Proteomes" id="UP000663505"/>
    </source>
</evidence>